<keyword evidence="1" id="KW-0812">Transmembrane</keyword>
<organism evidence="2 4">
    <name type="scientific">Peribacillus frigoritolerans</name>
    <dbReference type="NCBI Taxonomy" id="450367"/>
    <lineage>
        <taxon>Bacteria</taxon>
        <taxon>Bacillati</taxon>
        <taxon>Bacillota</taxon>
        <taxon>Bacilli</taxon>
        <taxon>Bacillales</taxon>
        <taxon>Bacillaceae</taxon>
        <taxon>Peribacillus</taxon>
    </lineage>
</organism>
<evidence type="ECO:0000313" key="4">
    <source>
        <dbReference type="Proteomes" id="UP000680045"/>
    </source>
</evidence>
<keyword evidence="1" id="KW-1133">Transmembrane helix</keyword>
<evidence type="ECO:0000313" key="2">
    <source>
        <dbReference type="EMBL" id="MBR8644690.1"/>
    </source>
</evidence>
<proteinExistence type="predicted"/>
<evidence type="ECO:0000256" key="1">
    <source>
        <dbReference type="SAM" id="Phobius"/>
    </source>
</evidence>
<feature type="transmembrane region" description="Helical" evidence="1">
    <location>
        <begin position="25"/>
        <end position="44"/>
    </location>
</feature>
<dbReference type="EMBL" id="JAUCFI010000003">
    <property type="protein sequence ID" value="MDM5283291.1"/>
    <property type="molecule type" value="Genomic_DNA"/>
</dbReference>
<reference evidence="3" key="2">
    <citation type="submission" date="2023-06" db="EMBL/GenBank/DDBJ databases">
        <title>Comparative genomics of Bacillaceae isolates and their secondary metabolite potential.</title>
        <authorList>
            <person name="Song L."/>
            <person name="Nielsen L.J."/>
            <person name="Mohite O."/>
            <person name="Xu X."/>
            <person name="Weber T."/>
            <person name="Kovacs A.T."/>
        </authorList>
    </citation>
    <scope>NUCLEOTIDE SEQUENCE</scope>
    <source>
        <strain evidence="3">G1S1</strain>
    </source>
</reference>
<accession>A0A561D9X7</accession>
<dbReference type="EMBL" id="JAGTPW010000014">
    <property type="protein sequence ID" value="MBR8644690.1"/>
    <property type="molecule type" value="Genomic_DNA"/>
</dbReference>
<gene>
    <name evidence="2" type="ORF">KEH51_10165</name>
    <name evidence="3" type="ORF">QUF85_08250</name>
</gene>
<dbReference type="Proteomes" id="UP001238973">
    <property type="component" value="Unassembled WGS sequence"/>
</dbReference>
<sequence>MRNEDMDRYKVWRDKWKRRVNMENLALYGIATLAMAILPVMAFMS</sequence>
<dbReference type="AlphaFoldDB" id="A0A561D9X7"/>
<reference evidence="2" key="1">
    <citation type="submission" date="2021-04" db="EMBL/GenBank/DDBJ databases">
        <title>Whole genome sequencing of Enterococci isolates from hospitalized patients.</title>
        <authorList>
            <person name="Ogoti B.M."/>
            <person name="Onyambu F.G."/>
        </authorList>
    </citation>
    <scope>NUCLEOTIDE SEQUENCE</scope>
    <source>
        <strain evidence="2">242</strain>
    </source>
</reference>
<protein>
    <submittedName>
        <fullName evidence="2">Uncharacterized protein</fullName>
    </submittedName>
</protein>
<keyword evidence="1" id="KW-0472">Membrane</keyword>
<dbReference type="Proteomes" id="UP000680045">
    <property type="component" value="Unassembled WGS sequence"/>
</dbReference>
<name>A0A561D9X7_9BACI</name>
<dbReference type="RefSeq" id="WP_156319562.1">
    <property type="nucleotide sequence ID" value="NZ_BAAAIW010000002.1"/>
</dbReference>
<comment type="caution">
    <text evidence="2">The sequence shown here is derived from an EMBL/GenBank/DDBJ whole genome shotgun (WGS) entry which is preliminary data.</text>
</comment>
<evidence type="ECO:0000313" key="3">
    <source>
        <dbReference type="EMBL" id="MDM5283291.1"/>
    </source>
</evidence>